<comment type="caution">
    <text evidence="2">The sequence shown here is derived from an EMBL/GenBank/DDBJ whole genome shotgun (WGS) entry which is preliminary data.</text>
</comment>
<sequence>MTDEECKALGIMTEQEQREMDQRFERIEEAGIADTQKYFDRIHDKLFSLNSFLIAGYFALIAITKNIPAWTIIIPTINSILLLYVDYRMLLRSRLQASITKISAKERERYGAIMQNTNLYSLVTIFSTLTVVIFFGYFLLSSVR</sequence>
<accession>A0A4V2MIZ4</accession>
<reference evidence="2 3" key="1">
    <citation type="submission" date="2019-02" db="EMBL/GenBank/DDBJ databases">
        <title>Pedobacter sp. RP-1-13 sp. nov., isolated from Arctic soil.</title>
        <authorList>
            <person name="Dahal R.H."/>
        </authorList>
    </citation>
    <scope>NUCLEOTIDE SEQUENCE [LARGE SCALE GENOMIC DNA]</scope>
    <source>
        <strain evidence="2 3">RP-1-13</strain>
    </source>
</reference>
<evidence type="ECO:0000256" key="1">
    <source>
        <dbReference type="SAM" id="Phobius"/>
    </source>
</evidence>
<dbReference type="AlphaFoldDB" id="A0A4V2MIZ4"/>
<evidence type="ECO:0000313" key="3">
    <source>
        <dbReference type="Proteomes" id="UP000292884"/>
    </source>
</evidence>
<keyword evidence="1" id="KW-0472">Membrane</keyword>
<dbReference type="Proteomes" id="UP000292884">
    <property type="component" value="Unassembled WGS sequence"/>
</dbReference>
<protein>
    <submittedName>
        <fullName evidence="2">Uncharacterized protein</fullName>
    </submittedName>
</protein>
<gene>
    <name evidence="2" type="ORF">EZ428_11900</name>
</gene>
<dbReference type="EMBL" id="SJSK01000002">
    <property type="protein sequence ID" value="TCC92416.1"/>
    <property type="molecule type" value="Genomic_DNA"/>
</dbReference>
<feature type="transmembrane region" description="Helical" evidence="1">
    <location>
        <begin position="46"/>
        <end position="63"/>
    </location>
</feature>
<dbReference type="RefSeq" id="WP_131553353.1">
    <property type="nucleotide sequence ID" value="NZ_SJSK01000002.1"/>
</dbReference>
<keyword evidence="1" id="KW-1133">Transmembrane helix</keyword>
<feature type="transmembrane region" description="Helical" evidence="1">
    <location>
        <begin position="69"/>
        <end position="87"/>
    </location>
</feature>
<keyword evidence="3" id="KW-1185">Reference proteome</keyword>
<feature type="transmembrane region" description="Helical" evidence="1">
    <location>
        <begin position="119"/>
        <end position="140"/>
    </location>
</feature>
<proteinExistence type="predicted"/>
<keyword evidence="1" id="KW-0812">Transmembrane</keyword>
<organism evidence="2 3">
    <name type="scientific">Pedobacter frigiditerrae</name>
    <dbReference type="NCBI Taxonomy" id="2530452"/>
    <lineage>
        <taxon>Bacteria</taxon>
        <taxon>Pseudomonadati</taxon>
        <taxon>Bacteroidota</taxon>
        <taxon>Sphingobacteriia</taxon>
        <taxon>Sphingobacteriales</taxon>
        <taxon>Sphingobacteriaceae</taxon>
        <taxon>Pedobacter</taxon>
    </lineage>
</organism>
<name>A0A4V2MIZ4_9SPHI</name>
<evidence type="ECO:0000313" key="2">
    <source>
        <dbReference type="EMBL" id="TCC92416.1"/>
    </source>
</evidence>
<dbReference type="OrthoDB" id="796230at2"/>